<keyword evidence="3" id="KW-1003">Cell membrane</keyword>
<dbReference type="GO" id="GO:0016020">
    <property type="term" value="C:membrane"/>
    <property type="evidence" value="ECO:0007669"/>
    <property type="project" value="UniProtKB-SubCell"/>
</dbReference>
<keyword evidence="4 9" id="KW-0808">Transferase</keyword>
<proteinExistence type="inferred from homology"/>
<feature type="transmembrane region" description="Helical" evidence="8">
    <location>
        <begin position="210"/>
        <end position="229"/>
    </location>
</feature>
<evidence type="ECO:0000313" key="10">
    <source>
        <dbReference type="Proteomes" id="UP000321907"/>
    </source>
</evidence>
<dbReference type="NCBIfam" id="NF009525">
    <property type="entry name" value="PRK12887.1"/>
    <property type="match status" value="1"/>
</dbReference>
<evidence type="ECO:0000256" key="1">
    <source>
        <dbReference type="ARBA" id="ARBA00004141"/>
    </source>
</evidence>
<evidence type="ECO:0000256" key="5">
    <source>
        <dbReference type="ARBA" id="ARBA00022692"/>
    </source>
</evidence>
<feature type="transmembrane region" description="Helical" evidence="8">
    <location>
        <begin position="37"/>
        <end position="59"/>
    </location>
</feature>
<keyword evidence="6 8" id="KW-1133">Transmembrane helix</keyword>
<feature type="transmembrane region" description="Helical" evidence="8">
    <location>
        <begin position="166"/>
        <end position="185"/>
    </location>
</feature>
<evidence type="ECO:0000256" key="2">
    <source>
        <dbReference type="ARBA" id="ARBA00005985"/>
    </source>
</evidence>
<feature type="transmembrane region" description="Helical" evidence="8">
    <location>
        <begin position="265"/>
        <end position="285"/>
    </location>
</feature>
<organism evidence="9 10">
    <name type="scientific">Neolewinella aurantiaca</name>
    <dbReference type="NCBI Taxonomy" id="2602767"/>
    <lineage>
        <taxon>Bacteria</taxon>
        <taxon>Pseudomonadati</taxon>
        <taxon>Bacteroidota</taxon>
        <taxon>Saprospiria</taxon>
        <taxon>Saprospirales</taxon>
        <taxon>Lewinellaceae</taxon>
        <taxon>Neolewinella</taxon>
    </lineage>
</organism>
<evidence type="ECO:0000256" key="6">
    <source>
        <dbReference type="ARBA" id="ARBA00022989"/>
    </source>
</evidence>
<keyword evidence="10" id="KW-1185">Reference proteome</keyword>
<evidence type="ECO:0000313" key="9">
    <source>
        <dbReference type="EMBL" id="TXF89848.1"/>
    </source>
</evidence>
<keyword evidence="5 8" id="KW-0812">Transmembrane</keyword>
<dbReference type="Pfam" id="PF01040">
    <property type="entry name" value="UbiA"/>
    <property type="match status" value="1"/>
</dbReference>
<dbReference type="PANTHER" id="PTHR43009:SF7">
    <property type="entry name" value="HOMOGENTISATE GERANYLGERANYLTRANSFERASE, CHLOROPLASTIC"/>
    <property type="match status" value="1"/>
</dbReference>
<evidence type="ECO:0000256" key="3">
    <source>
        <dbReference type="ARBA" id="ARBA00022475"/>
    </source>
</evidence>
<feature type="transmembrane region" description="Helical" evidence="8">
    <location>
        <begin position="132"/>
        <end position="154"/>
    </location>
</feature>
<comment type="caution">
    <text evidence="9">The sequence shown here is derived from an EMBL/GenBank/DDBJ whole genome shotgun (WGS) entry which is preliminary data.</text>
</comment>
<dbReference type="GO" id="GO:0010176">
    <property type="term" value="F:homogentisate phytyltransferase activity"/>
    <property type="evidence" value="ECO:0007669"/>
    <property type="project" value="UniProtKB-EC"/>
</dbReference>
<dbReference type="InterPro" id="IPR044878">
    <property type="entry name" value="UbiA_sf"/>
</dbReference>
<dbReference type="OrthoDB" id="4528743at2"/>
<evidence type="ECO:0000256" key="4">
    <source>
        <dbReference type="ARBA" id="ARBA00022679"/>
    </source>
</evidence>
<accession>A0A5C7FXX8</accession>
<dbReference type="Proteomes" id="UP000321907">
    <property type="component" value="Unassembled WGS sequence"/>
</dbReference>
<name>A0A5C7FXX8_9BACT</name>
<keyword evidence="7 8" id="KW-0472">Membrane</keyword>
<dbReference type="RefSeq" id="WP_147930441.1">
    <property type="nucleotide sequence ID" value="NZ_VOXD01000011.1"/>
</dbReference>
<dbReference type="EC" id="2.5.1.115" evidence="9"/>
<dbReference type="AlphaFoldDB" id="A0A5C7FXX8"/>
<dbReference type="Gene3D" id="1.10.357.140">
    <property type="entry name" value="UbiA prenyltransferase"/>
    <property type="match status" value="1"/>
</dbReference>
<comment type="similarity">
    <text evidence="2">Belongs to the UbiA prenyltransferase family.</text>
</comment>
<evidence type="ECO:0000256" key="7">
    <source>
        <dbReference type="ARBA" id="ARBA00023136"/>
    </source>
</evidence>
<evidence type="ECO:0000256" key="8">
    <source>
        <dbReference type="SAM" id="Phobius"/>
    </source>
</evidence>
<reference evidence="9 10" key="1">
    <citation type="submission" date="2019-08" db="EMBL/GenBank/DDBJ databases">
        <title>Lewinella sp. strain SSH13 Genome sequencing and assembly.</title>
        <authorList>
            <person name="Kim I."/>
        </authorList>
    </citation>
    <scope>NUCLEOTIDE SEQUENCE [LARGE SCALE GENOMIC DNA]</scope>
    <source>
        <strain evidence="9 10">SSH13</strain>
    </source>
</reference>
<protein>
    <submittedName>
        <fullName evidence="9">Homogentisate phytyltransferase</fullName>
        <ecNumber evidence="9">2.5.1.115</ecNumber>
    </submittedName>
</protein>
<sequence length="286" mass="31881">MVTFLRFGRAHTLIGTTLSLLALYLMAARHTGVEDWWMFGISLFSCLAANVYITGLNQVTDVEIDRINKPYLPLASGAYSMRTGKVIVGVCLFLAIATSLVYMPWLTATVLSSLLIGTAYSVEPVRLKKYHFWAAFCIIVVRGLIVNLLLYLHFRTSLGAGPQVQGTVWLLTTVIFVFGIIIAWFKDLPDTEGDEAHGIKTLTLLQSREWVYNRGGLLLTVTLFLAAAYSFWVGWVYLGVGLAALLVSYRFVASRLDLKDQASIARFYQGTWVVFFGVYLVFAVFG</sequence>
<dbReference type="PANTHER" id="PTHR43009">
    <property type="entry name" value="HOMOGENTISATE SOLANESYLTRANSFERASE, CHLOROPLASTIC"/>
    <property type="match status" value="1"/>
</dbReference>
<dbReference type="InterPro" id="IPR000537">
    <property type="entry name" value="UbiA_prenyltransferase"/>
</dbReference>
<comment type="subcellular location">
    <subcellularLocation>
        <location evidence="1">Membrane</location>
        <topology evidence="1">Multi-pass membrane protein</topology>
    </subcellularLocation>
</comment>
<dbReference type="EMBL" id="VOXD01000011">
    <property type="protein sequence ID" value="TXF89848.1"/>
    <property type="molecule type" value="Genomic_DNA"/>
</dbReference>
<feature type="transmembrane region" description="Helical" evidence="8">
    <location>
        <begin position="235"/>
        <end position="253"/>
    </location>
</feature>
<gene>
    <name evidence="9" type="ORF">FUA23_09195</name>
</gene>